<accession>A0ABV4WXW3</accession>
<keyword evidence="2" id="KW-1185">Reference proteome</keyword>
<gene>
    <name evidence="1" type="ORF">ACE1CC_00505</name>
</gene>
<organism evidence="1 2">
    <name type="scientific">Floridaenema aerugineum BLCC-F46</name>
    <dbReference type="NCBI Taxonomy" id="3153654"/>
    <lineage>
        <taxon>Bacteria</taxon>
        <taxon>Bacillati</taxon>
        <taxon>Cyanobacteriota</taxon>
        <taxon>Cyanophyceae</taxon>
        <taxon>Oscillatoriophycideae</taxon>
        <taxon>Aerosakkonematales</taxon>
        <taxon>Aerosakkonemataceae</taxon>
        <taxon>Floridanema</taxon>
        <taxon>Floridanema aerugineum</taxon>
    </lineage>
</organism>
<evidence type="ECO:0000313" key="1">
    <source>
        <dbReference type="EMBL" id="MFB2875350.1"/>
    </source>
</evidence>
<evidence type="ECO:0000313" key="2">
    <source>
        <dbReference type="Proteomes" id="UP001576774"/>
    </source>
</evidence>
<dbReference type="RefSeq" id="WP_413268516.1">
    <property type="nucleotide sequence ID" value="NZ_JBHFNQ010000005.1"/>
</dbReference>
<protein>
    <submittedName>
        <fullName evidence="1">Uncharacterized protein</fullName>
    </submittedName>
</protein>
<reference evidence="1 2" key="1">
    <citation type="submission" date="2024-09" db="EMBL/GenBank/DDBJ databases">
        <title>Floridaenema gen nov. (Aerosakkonemataceae, Aerosakkonematales ord. nov., Cyanobacteria) from benthic tropical and subtropical fresh waters, with the description of four new species.</title>
        <authorList>
            <person name="Moretto J.A."/>
            <person name="Berthold D.E."/>
            <person name="Lefler F.W."/>
            <person name="Huang I.-S."/>
            <person name="Laughinghouse H. IV."/>
        </authorList>
    </citation>
    <scope>NUCLEOTIDE SEQUENCE [LARGE SCALE GENOMIC DNA]</scope>
    <source>
        <strain evidence="1 2">BLCC-F46</strain>
    </source>
</reference>
<name>A0ABV4WXW3_9CYAN</name>
<dbReference type="Proteomes" id="UP001576774">
    <property type="component" value="Unassembled WGS sequence"/>
</dbReference>
<dbReference type="EMBL" id="JBHFNQ010000005">
    <property type="protein sequence ID" value="MFB2875350.1"/>
    <property type="molecule type" value="Genomic_DNA"/>
</dbReference>
<proteinExistence type="predicted"/>
<sequence length="81" mass="9103">MFDLMQAAVKPLINNTVTPLTLNWKLLDVAYELYLEAPQDSYPLISLKELSRKTGASMLECRNAIVEANRLGKFPNCSLES</sequence>
<comment type="caution">
    <text evidence="1">The sequence shown here is derived from an EMBL/GenBank/DDBJ whole genome shotgun (WGS) entry which is preliminary data.</text>
</comment>